<organism evidence="1 2">
    <name type="scientific">Ureibacillus chungkukjangi</name>
    <dbReference type="NCBI Taxonomy" id="1202712"/>
    <lineage>
        <taxon>Bacteria</taxon>
        <taxon>Bacillati</taxon>
        <taxon>Bacillota</taxon>
        <taxon>Bacilli</taxon>
        <taxon>Bacillales</taxon>
        <taxon>Caryophanaceae</taxon>
        <taxon>Ureibacillus</taxon>
    </lineage>
</organism>
<proteinExistence type="predicted"/>
<accession>A0A318TEU2</accession>
<protein>
    <submittedName>
        <fullName evidence="1">Uncharacterized protein</fullName>
    </submittedName>
</protein>
<evidence type="ECO:0000313" key="2">
    <source>
        <dbReference type="Proteomes" id="UP000247416"/>
    </source>
</evidence>
<dbReference type="AlphaFoldDB" id="A0A318TEU2"/>
<dbReference type="EMBL" id="QJTJ01000034">
    <property type="protein sequence ID" value="PYF03063.1"/>
    <property type="molecule type" value="Genomic_DNA"/>
</dbReference>
<sequence length="83" mass="9817">MTLLPAFIILKSPASTYLRMFQNESHNDYKYHDIQNRPLISLTQYPQYSSILPFVSFWTTVASRKYSVKILRSNLHIKYSCLK</sequence>
<dbReference type="Proteomes" id="UP000247416">
    <property type="component" value="Unassembled WGS sequence"/>
</dbReference>
<keyword evidence="2" id="KW-1185">Reference proteome</keyword>
<evidence type="ECO:0000313" key="1">
    <source>
        <dbReference type="EMBL" id="PYF03063.1"/>
    </source>
</evidence>
<name>A0A318TEU2_9BACL</name>
<gene>
    <name evidence="1" type="ORF">BJ095_13419</name>
</gene>
<comment type="caution">
    <text evidence="1">The sequence shown here is derived from an EMBL/GenBank/DDBJ whole genome shotgun (WGS) entry which is preliminary data.</text>
</comment>
<reference evidence="1 2" key="1">
    <citation type="submission" date="2018-06" db="EMBL/GenBank/DDBJ databases">
        <title>Genomic Encyclopedia of Archaeal and Bacterial Type Strains, Phase II (KMG-II): from individual species to whole genera.</title>
        <authorList>
            <person name="Goeker M."/>
        </authorList>
    </citation>
    <scope>NUCLEOTIDE SEQUENCE [LARGE SCALE GENOMIC DNA]</scope>
    <source>
        <strain evidence="1 2">KACC 16626</strain>
    </source>
</reference>